<evidence type="ECO:0000313" key="6">
    <source>
        <dbReference type="Proteomes" id="UP000580910"/>
    </source>
</evidence>
<dbReference type="PANTHER" id="PTHR37981:SF1">
    <property type="entry name" value="SGNH HYDROLASE-TYPE ESTERASE DOMAIN-CONTAINING PROTEIN"/>
    <property type="match status" value="1"/>
</dbReference>
<dbReference type="CDD" id="cd01823">
    <property type="entry name" value="SEST_like"/>
    <property type="match status" value="1"/>
</dbReference>
<feature type="active site" description="Nucleophile" evidence="1">
    <location>
        <position position="41"/>
    </location>
</feature>
<keyword evidence="6" id="KW-1185">Reference proteome</keyword>
<reference evidence="5 6" key="1">
    <citation type="submission" date="2020-07" db="EMBL/GenBank/DDBJ databases">
        <title>Sequencing the genomes of 1000 actinobacteria strains.</title>
        <authorList>
            <person name="Klenk H.-P."/>
        </authorList>
    </citation>
    <scope>NUCLEOTIDE SEQUENCE [LARGE SCALE GENOMIC DNA]</scope>
    <source>
        <strain evidence="5 6">DSM 21349</strain>
    </source>
</reference>
<dbReference type="Pfam" id="PF13472">
    <property type="entry name" value="Lipase_GDSL_2"/>
    <property type="match status" value="1"/>
</dbReference>
<comment type="caution">
    <text evidence="5">The sequence shown here is derived from an EMBL/GenBank/DDBJ whole genome shotgun (WGS) entry which is preliminary data.</text>
</comment>
<evidence type="ECO:0000256" key="1">
    <source>
        <dbReference type="PIRSR" id="PIRSR637460-1"/>
    </source>
</evidence>
<dbReference type="InterPro" id="IPR036514">
    <property type="entry name" value="SGNH_hydro_sf"/>
</dbReference>
<dbReference type="SUPFAM" id="SSF52266">
    <property type="entry name" value="SGNH hydrolase"/>
    <property type="match status" value="1"/>
</dbReference>
<dbReference type="InterPro" id="IPR013830">
    <property type="entry name" value="SGNH_hydro"/>
</dbReference>
<evidence type="ECO:0000256" key="3">
    <source>
        <dbReference type="SAM" id="SignalP"/>
    </source>
</evidence>
<evidence type="ECO:0000313" key="5">
    <source>
        <dbReference type="EMBL" id="MBA8802296.1"/>
    </source>
</evidence>
<evidence type="ECO:0000259" key="4">
    <source>
        <dbReference type="Pfam" id="PF13472"/>
    </source>
</evidence>
<dbReference type="RefSeq" id="WP_220481241.1">
    <property type="nucleotide sequence ID" value="NZ_JACGXA010000001.1"/>
</dbReference>
<accession>A0A7W3IX64</accession>
<protein>
    <submittedName>
        <fullName evidence="5">Lysophospholipase L1-like esterase</fullName>
    </submittedName>
</protein>
<dbReference type="PANTHER" id="PTHR37981">
    <property type="entry name" value="LIPASE 2"/>
    <property type="match status" value="1"/>
</dbReference>
<proteinExistence type="predicted"/>
<dbReference type="AlphaFoldDB" id="A0A7W3IX64"/>
<dbReference type="GO" id="GO:0004806">
    <property type="term" value="F:triacylglycerol lipase activity"/>
    <property type="evidence" value="ECO:0007669"/>
    <property type="project" value="TreeGrafter"/>
</dbReference>
<feature type="disulfide bond" evidence="2">
    <location>
        <begin position="204"/>
        <end position="252"/>
    </location>
</feature>
<dbReference type="EMBL" id="JACGXA010000001">
    <property type="protein sequence ID" value="MBA8802296.1"/>
    <property type="molecule type" value="Genomic_DNA"/>
</dbReference>
<dbReference type="Gene3D" id="3.40.50.1110">
    <property type="entry name" value="SGNH hydrolase"/>
    <property type="match status" value="1"/>
</dbReference>
<feature type="chain" id="PRO_5030776420" evidence="3">
    <location>
        <begin position="28"/>
        <end position="315"/>
    </location>
</feature>
<feature type="domain" description="SGNH hydrolase-type esterase" evidence="4">
    <location>
        <begin position="37"/>
        <end position="273"/>
    </location>
</feature>
<dbReference type="InterPro" id="IPR037460">
    <property type="entry name" value="SEST-like"/>
</dbReference>
<feature type="signal peptide" evidence="3">
    <location>
        <begin position="1"/>
        <end position="27"/>
    </location>
</feature>
<feature type="disulfide bond" evidence="2">
    <location>
        <begin position="58"/>
        <end position="83"/>
    </location>
</feature>
<keyword evidence="3" id="KW-0732">Signal</keyword>
<feature type="active site" evidence="1">
    <location>
        <position position="272"/>
    </location>
</feature>
<organism evidence="5 6">
    <name type="scientific">Nocardioides ginsengisegetis</name>
    <dbReference type="NCBI Taxonomy" id="661491"/>
    <lineage>
        <taxon>Bacteria</taxon>
        <taxon>Bacillati</taxon>
        <taxon>Actinomycetota</taxon>
        <taxon>Actinomycetes</taxon>
        <taxon>Propionibacteriales</taxon>
        <taxon>Nocardioidaceae</taxon>
        <taxon>Nocardioides</taxon>
    </lineage>
</organism>
<name>A0A7W3IX64_9ACTN</name>
<gene>
    <name evidence="5" type="ORF">FB382_000587</name>
</gene>
<sequence>MLRRALSALILLVVWAGYAPPAGGAQAAEPDPIDYVALGDSYSAGPLIPVIRQDPVGCFRSTNNYPAYLAGFLGVATYRDMTCSGARTDDFFTRQAVVFGDAPAAQLSALSADTDLVTIGIGGNDHGLFGSMISTCQQVRHLDPTGSPCREHFTTRDGVDTKLRDARDIERLVAHVLIAVHRAAPNAAVYVVGYPRLLPLTGTCDAVPFATGDYAWGRRIEWLLNTSLQQAAADHRATYVNLYPATRGHDACGSDAWINGSVAKLNVALDFHPFQVGEREMGRAVFRSITGQVVPDVAGDAAPPAGSVVLNPVTP</sequence>
<evidence type="ECO:0000256" key="2">
    <source>
        <dbReference type="PIRSR" id="PIRSR637460-2"/>
    </source>
</evidence>
<feature type="disulfide bond" evidence="2">
    <location>
        <begin position="136"/>
        <end position="149"/>
    </location>
</feature>
<dbReference type="Proteomes" id="UP000580910">
    <property type="component" value="Unassembled WGS sequence"/>
</dbReference>
<dbReference type="GO" id="GO:0019433">
    <property type="term" value="P:triglyceride catabolic process"/>
    <property type="evidence" value="ECO:0007669"/>
    <property type="project" value="TreeGrafter"/>
</dbReference>
<keyword evidence="2" id="KW-1015">Disulfide bond</keyword>